<keyword evidence="1" id="KW-0479">Metal-binding</keyword>
<feature type="domain" description="Metallo-beta-lactamase" evidence="6">
    <location>
        <begin position="136"/>
        <end position="359"/>
    </location>
</feature>
<dbReference type="Gene3D" id="3.30.1050.10">
    <property type="entry name" value="SCP2 sterol-binding domain"/>
    <property type="match status" value="1"/>
</dbReference>
<dbReference type="InterPro" id="IPR036527">
    <property type="entry name" value="SCP2_sterol-bd_dom_sf"/>
</dbReference>
<evidence type="ECO:0000256" key="5">
    <source>
        <dbReference type="SAM" id="SignalP"/>
    </source>
</evidence>
<keyword evidence="2" id="KW-0378">Hydrolase</keyword>
<organism evidence="7 8">
    <name type="scientific">Candidatus Phycosocius bacilliformis</name>
    <dbReference type="NCBI Taxonomy" id="1445552"/>
    <lineage>
        <taxon>Bacteria</taxon>
        <taxon>Pseudomonadati</taxon>
        <taxon>Pseudomonadota</taxon>
        <taxon>Alphaproteobacteria</taxon>
        <taxon>Caulobacterales</taxon>
        <taxon>Caulobacterales incertae sedis</taxon>
        <taxon>Candidatus Phycosocius</taxon>
    </lineage>
</organism>
<evidence type="ECO:0000256" key="2">
    <source>
        <dbReference type="ARBA" id="ARBA00022801"/>
    </source>
</evidence>
<evidence type="ECO:0000313" key="7">
    <source>
        <dbReference type="EMBL" id="GBF59037.1"/>
    </source>
</evidence>
<evidence type="ECO:0000313" key="8">
    <source>
        <dbReference type="Proteomes" id="UP000245086"/>
    </source>
</evidence>
<accession>A0A2P2ED98</accession>
<dbReference type="SUPFAM" id="SSF55718">
    <property type="entry name" value="SCP-like"/>
    <property type="match status" value="1"/>
</dbReference>
<dbReference type="Proteomes" id="UP000245086">
    <property type="component" value="Unassembled WGS sequence"/>
</dbReference>
<gene>
    <name evidence="7" type="primary">yjcS</name>
    <name evidence="7" type="ORF">PbB2_02729</name>
</gene>
<keyword evidence="8" id="KW-1185">Reference proteome</keyword>
<dbReference type="Pfam" id="PF14863">
    <property type="entry name" value="Alkyl_sulf_dimr"/>
    <property type="match status" value="1"/>
</dbReference>
<dbReference type="AlphaFoldDB" id="A0A2P2ED98"/>
<dbReference type="InterPro" id="IPR044097">
    <property type="entry name" value="Bds1/SdsA1_MBL-fold"/>
</dbReference>
<evidence type="ECO:0000256" key="4">
    <source>
        <dbReference type="ARBA" id="ARBA00033751"/>
    </source>
</evidence>
<dbReference type="InterPro" id="IPR036866">
    <property type="entry name" value="RibonucZ/Hydroxyglut_hydro"/>
</dbReference>
<protein>
    <submittedName>
        <fullName evidence="7">Putative alkyl/aryl-sulfatase YjcS</fullName>
    </submittedName>
</protein>
<sequence>MSKPLPRAKFGQSSVCIVLAISMLPLQASAQTLASQASPTASRETVKANSQFSTTLPWDNISEENLARRGFVATLDNPVIRNKDGKVVLDLSAYDFAQGPVPDTANPSLWRHAGLLRLHGLFQVAPKIWQVRGFDISVMSIIETDTGYVIIDPLTAAETAAAAMGLVRKHVGDKPIRAVIYSHSHADHFGGVKGIINEADVKTGKVRIIAPSGFMEHAVSENLVAGPAMSRRAIYQFGTTLPRGPAGQIGAGIGMAVATEGSLGLIAPTDIIEKTGQMLTIDGLRIEFQVTPGTEAPAEMNFFFPDLGALCLAENANVTMHNILPPRGALVRDSKAWAEYLTESMTLFGSRTEVMFVSHGWPRWGKAEVATYVANHRDAYKYLHDQSVRLMNQGLTATEIAEVIALPEVLTQQWYNHGYYGTMSHNAKAVYQRYLGWYDANPVNLNPWPPEQLAKRYIEALGGPDKALGLALSALETGDYRWSAELASRLVFADATNQSAREILARSFEQMGYQAESMLWRNMYLTGAQEARKTPITASAGTVSPDMIGAISTPQLFDLLAIRVDPEKAKDKNIAIGFVFPDRNERYKVTLRNSVMVTEALGNGPVDATVTMPRTAFLGMLFSGVSPTSLVLRGIMKIDGQTDALRTFMGSLDAATPRPPFPIVTP</sequence>
<dbReference type="EMBL" id="BFBR01000009">
    <property type="protein sequence ID" value="GBF59037.1"/>
    <property type="molecule type" value="Genomic_DNA"/>
</dbReference>
<reference evidence="7 8" key="1">
    <citation type="journal article" date="2018" name="Genome Announc.">
        <title>Draft Genome Sequence of "Candidatus Phycosocius bacilliformis," an Alphaproteobacterial Ectosymbiont of the Hydrocarbon-Producing Green Alga Botryococcus braunii.</title>
        <authorList>
            <person name="Tanabe Y."/>
            <person name="Yamaguchi H."/>
            <person name="Watanabe M.M."/>
        </authorList>
    </citation>
    <scope>NUCLEOTIDE SEQUENCE [LARGE SCALE GENOMIC DNA]</scope>
    <source>
        <strain evidence="7 8">BOTRYCO-2</strain>
    </source>
</reference>
<dbReference type="Pfam" id="PF00753">
    <property type="entry name" value="Lactamase_B"/>
    <property type="match status" value="1"/>
</dbReference>
<dbReference type="PANTHER" id="PTHR43223">
    <property type="entry name" value="ALKYL/ARYL-SULFATASE"/>
    <property type="match status" value="1"/>
</dbReference>
<feature type="signal peptide" evidence="5">
    <location>
        <begin position="1"/>
        <end position="30"/>
    </location>
</feature>
<keyword evidence="3" id="KW-0862">Zinc</keyword>
<dbReference type="SMART" id="SM00849">
    <property type="entry name" value="Lactamase_B"/>
    <property type="match status" value="1"/>
</dbReference>
<dbReference type="Pfam" id="PF14864">
    <property type="entry name" value="Alkyl_sulf_C"/>
    <property type="match status" value="1"/>
</dbReference>
<dbReference type="Gene3D" id="3.60.15.30">
    <property type="entry name" value="Metallo-beta-lactamase domain"/>
    <property type="match status" value="1"/>
</dbReference>
<dbReference type="FunFam" id="3.60.15.30:FF:000001">
    <property type="entry name" value="Alkyl/aryl-sulfatase BDS1"/>
    <property type="match status" value="1"/>
</dbReference>
<feature type="chain" id="PRO_5015183874" evidence="5">
    <location>
        <begin position="31"/>
        <end position="666"/>
    </location>
</feature>
<dbReference type="SUPFAM" id="SSF56281">
    <property type="entry name" value="Metallo-hydrolase/oxidoreductase"/>
    <property type="match status" value="1"/>
</dbReference>
<evidence type="ECO:0000256" key="3">
    <source>
        <dbReference type="ARBA" id="ARBA00022833"/>
    </source>
</evidence>
<keyword evidence="5" id="KW-0732">Signal</keyword>
<dbReference type="PANTHER" id="PTHR43223:SF1">
    <property type="entry name" value="ALKYL_ARYL-SULFATASE BDS1"/>
    <property type="match status" value="1"/>
</dbReference>
<dbReference type="GO" id="GO:0018741">
    <property type="term" value="F:linear primary-alkylsulfatase activity"/>
    <property type="evidence" value="ECO:0007669"/>
    <property type="project" value="InterPro"/>
</dbReference>
<dbReference type="GO" id="GO:0018909">
    <property type="term" value="P:dodecyl sulfate metabolic process"/>
    <property type="evidence" value="ECO:0007669"/>
    <property type="project" value="InterPro"/>
</dbReference>
<evidence type="ECO:0000256" key="1">
    <source>
        <dbReference type="ARBA" id="ARBA00022723"/>
    </source>
</evidence>
<dbReference type="InterPro" id="IPR029229">
    <property type="entry name" value="Alkyl_sulf_C"/>
</dbReference>
<dbReference type="GO" id="GO:0046983">
    <property type="term" value="F:protein dimerization activity"/>
    <property type="evidence" value="ECO:0007669"/>
    <property type="project" value="InterPro"/>
</dbReference>
<proteinExistence type="inferred from homology"/>
<name>A0A2P2ED98_9PROT</name>
<evidence type="ECO:0000259" key="6">
    <source>
        <dbReference type="SMART" id="SM00849"/>
    </source>
</evidence>
<dbReference type="InterPro" id="IPR029228">
    <property type="entry name" value="Alkyl_sulf_dimr"/>
</dbReference>
<comment type="caution">
    <text evidence="7">The sequence shown here is derived from an EMBL/GenBank/DDBJ whole genome shotgun (WGS) entry which is preliminary data.</text>
</comment>
<dbReference type="Gene3D" id="1.25.40.880">
    <property type="entry name" value="Alkyl sulfatase, dimerisation domain"/>
    <property type="match status" value="1"/>
</dbReference>
<dbReference type="InterPro" id="IPR052195">
    <property type="entry name" value="Bact_Alkyl/Aryl-Sulfatase"/>
</dbReference>
<dbReference type="CDD" id="cd07710">
    <property type="entry name" value="arylsulfatase_Sdsa1-like_MBL-fold"/>
    <property type="match status" value="1"/>
</dbReference>
<dbReference type="InterPro" id="IPR038536">
    <property type="entry name" value="Alkyl/aryl-sulf_dimr_sf"/>
</dbReference>
<dbReference type="InterPro" id="IPR001279">
    <property type="entry name" value="Metallo-B-lactamas"/>
</dbReference>
<comment type="similarity">
    <text evidence="4">Belongs to the metallo-beta-lactamase superfamily. Type III sulfatase family.</text>
</comment>
<dbReference type="GO" id="GO:0046872">
    <property type="term" value="F:metal ion binding"/>
    <property type="evidence" value="ECO:0007669"/>
    <property type="project" value="UniProtKB-KW"/>
</dbReference>